<evidence type="ECO:0000256" key="1">
    <source>
        <dbReference type="ARBA" id="ARBA00022448"/>
    </source>
</evidence>
<keyword evidence="9" id="KW-1185">Reference proteome</keyword>
<reference evidence="6" key="2">
    <citation type="submission" date="2020-09" db="EMBL/GenBank/DDBJ databases">
        <authorList>
            <person name="Sun Q."/>
            <person name="Ohkuma M."/>
        </authorList>
    </citation>
    <scope>NUCLEOTIDE SEQUENCE</scope>
    <source>
        <strain evidence="6">JCM 1480</strain>
    </source>
</reference>
<keyword evidence="3 6" id="KW-0067">ATP-binding</keyword>
<dbReference type="InterPro" id="IPR027417">
    <property type="entry name" value="P-loop_NTPase"/>
</dbReference>
<reference evidence="7 9" key="3">
    <citation type="submission" date="2021-01" db="EMBL/GenBank/DDBJ databases">
        <title>Sequencing the genomes of 1000 actinobacteria strains.</title>
        <authorList>
            <person name="Klenk H.-P."/>
        </authorList>
    </citation>
    <scope>NUCLEOTIDE SEQUENCE [LARGE SCALE GENOMIC DNA]</scope>
    <source>
        <strain evidence="7 9">DSM 20542</strain>
    </source>
</reference>
<dbReference type="GO" id="GO:0005886">
    <property type="term" value="C:plasma membrane"/>
    <property type="evidence" value="ECO:0007669"/>
    <property type="project" value="TreeGrafter"/>
</dbReference>
<organism evidence="6 8">
    <name type="scientific">Curtobacterium luteum</name>
    <dbReference type="NCBI Taxonomy" id="33881"/>
    <lineage>
        <taxon>Bacteria</taxon>
        <taxon>Bacillati</taxon>
        <taxon>Actinomycetota</taxon>
        <taxon>Actinomycetes</taxon>
        <taxon>Micrococcales</taxon>
        <taxon>Microbacteriaceae</taxon>
        <taxon>Curtobacterium</taxon>
    </lineage>
</organism>
<evidence type="ECO:0000313" key="6">
    <source>
        <dbReference type="EMBL" id="GGL03618.1"/>
    </source>
</evidence>
<dbReference type="GO" id="GO:0022857">
    <property type="term" value="F:transmembrane transporter activity"/>
    <property type="evidence" value="ECO:0007669"/>
    <property type="project" value="TreeGrafter"/>
</dbReference>
<dbReference type="EMBL" id="JAFBCG010000001">
    <property type="protein sequence ID" value="MBM7802185.1"/>
    <property type="molecule type" value="Genomic_DNA"/>
</dbReference>
<dbReference type="InterPro" id="IPR017911">
    <property type="entry name" value="MacB-like_ATP-bd"/>
</dbReference>
<dbReference type="InterPro" id="IPR003593">
    <property type="entry name" value="AAA+_ATPase"/>
</dbReference>
<dbReference type="FunFam" id="3.40.50.300:FF:000032">
    <property type="entry name" value="Export ABC transporter ATP-binding protein"/>
    <property type="match status" value="1"/>
</dbReference>
<evidence type="ECO:0000256" key="4">
    <source>
        <dbReference type="SAM" id="MobiDB-lite"/>
    </source>
</evidence>
<protein>
    <submittedName>
        <fullName evidence="7">ABC transport system ATP-binding protein</fullName>
    </submittedName>
    <submittedName>
        <fullName evidence="6">ABC transporter ATP-binding protein</fullName>
    </submittedName>
</protein>
<evidence type="ECO:0000313" key="8">
    <source>
        <dbReference type="Proteomes" id="UP000648535"/>
    </source>
</evidence>
<evidence type="ECO:0000259" key="5">
    <source>
        <dbReference type="PROSITE" id="PS50893"/>
    </source>
</evidence>
<dbReference type="AlphaFoldDB" id="A0A8H9L0W0"/>
<dbReference type="SUPFAM" id="SSF52540">
    <property type="entry name" value="P-loop containing nucleoside triphosphate hydrolases"/>
    <property type="match status" value="1"/>
</dbReference>
<dbReference type="EMBL" id="BMOI01000009">
    <property type="protein sequence ID" value="GGL03618.1"/>
    <property type="molecule type" value="Genomic_DNA"/>
</dbReference>
<evidence type="ECO:0000256" key="3">
    <source>
        <dbReference type="ARBA" id="ARBA00022840"/>
    </source>
</evidence>
<evidence type="ECO:0000313" key="7">
    <source>
        <dbReference type="EMBL" id="MBM7802185.1"/>
    </source>
</evidence>
<accession>A0A8H9L0W0</accession>
<dbReference type="Proteomes" id="UP000648535">
    <property type="component" value="Unassembled WGS sequence"/>
</dbReference>
<dbReference type="InterPro" id="IPR015854">
    <property type="entry name" value="ABC_transpr_LolD-like"/>
</dbReference>
<feature type="compositionally biased region" description="Low complexity" evidence="4">
    <location>
        <begin position="1"/>
        <end position="44"/>
    </location>
</feature>
<dbReference type="GO" id="GO:0016887">
    <property type="term" value="F:ATP hydrolysis activity"/>
    <property type="evidence" value="ECO:0007669"/>
    <property type="project" value="InterPro"/>
</dbReference>
<dbReference type="Gene3D" id="3.40.50.300">
    <property type="entry name" value="P-loop containing nucleotide triphosphate hydrolases"/>
    <property type="match status" value="1"/>
</dbReference>
<dbReference type="PANTHER" id="PTHR24220">
    <property type="entry name" value="IMPORT ATP-BINDING PROTEIN"/>
    <property type="match status" value="1"/>
</dbReference>
<dbReference type="SMART" id="SM00382">
    <property type="entry name" value="AAA"/>
    <property type="match status" value="1"/>
</dbReference>
<sequence>MPGPTRDTTTPTHDATDPTTTHDATQPTGAPVTTPATAASTAGANRASSPIYRLQNVSKTYKQKNRTVTALTNVDLTIPQGQLVAIQGPTGGGKSTLLQMLGALDRPSAGSVLLGEHDVAKLGDGALTDLRATEIGFVFQSFNLIPTLTALENVETAFAGSLANRSKDEVRSRATAALQEVGLGERLDHLPAELSGGQQQRVAIARALVKNPSVLLADEPTGALDEGTRDEIMGIIERQWKERGLTVVIVTHDSWVARRAERRLHIKQGLVREV</sequence>
<comment type="caution">
    <text evidence="6">The sequence shown here is derived from an EMBL/GenBank/DDBJ whole genome shotgun (WGS) entry which is preliminary data.</text>
</comment>
<evidence type="ECO:0000313" key="9">
    <source>
        <dbReference type="Proteomes" id="UP000746584"/>
    </source>
</evidence>
<keyword evidence="1" id="KW-0813">Transport</keyword>
<dbReference type="PANTHER" id="PTHR24220:SF86">
    <property type="entry name" value="ABC TRANSPORTER ABCH.1"/>
    <property type="match status" value="1"/>
</dbReference>
<evidence type="ECO:0000256" key="2">
    <source>
        <dbReference type="ARBA" id="ARBA00022741"/>
    </source>
</evidence>
<dbReference type="InterPro" id="IPR003439">
    <property type="entry name" value="ABC_transporter-like_ATP-bd"/>
</dbReference>
<dbReference type="PROSITE" id="PS50893">
    <property type="entry name" value="ABC_TRANSPORTER_2"/>
    <property type="match status" value="1"/>
</dbReference>
<gene>
    <name evidence="6" type="ORF">GCM10009769_22230</name>
    <name evidence="7" type="ORF">JOE58_001436</name>
</gene>
<keyword evidence="2" id="KW-0547">Nucleotide-binding</keyword>
<dbReference type="Proteomes" id="UP000746584">
    <property type="component" value="Unassembled WGS sequence"/>
</dbReference>
<dbReference type="InterPro" id="IPR017871">
    <property type="entry name" value="ABC_transporter-like_CS"/>
</dbReference>
<dbReference type="PROSITE" id="PS00211">
    <property type="entry name" value="ABC_TRANSPORTER_1"/>
    <property type="match status" value="1"/>
</dbReference>
<name>A0A8H9L0W0_9MICO</name>
<dbReference type="GO" id="GO:0005524">
    <property type="term" value="F:ATP binding"/>
    <property type="evidence" value="ECO:0007669"/>
    <property type="project" value="UniProtKB-KW"/>
</dbReference>
<proteinExistence type="predicted"/>
<dbReference type="GO" id="GO:0098796">
    <property type="term" value="C:membrane protein complex"/>
    <property type="evidence" value="ECO:0007669"/>
    <property type="project" value="UniProtKB-ARBA"/>
</dbReference>
<feature type="domain" description="ABC transporter" evidence="5">
    <location>
        <begin position="52"/>
        <end position="274"/>
    </location>
</feature>
<dbReference type="CDD" id="cd03255">
    <property type="entry name" value="ABC_MJ0796_LolCDE_FtsE"/>
    <property type="match status" value="1"/>
</dbReference>
<feature type="region of interest" description="Disordered" evidence="4">
    <location>
        <begin position="1"/>
        <end position="46"/>
    </location>
</feature>
<dbReference type="Pfam" id="PF00005">
    <property type="entry name" value="ABC_tran"/>
    <property type="match status" value="1"/>
</dbReference>
<reference evidence="6" key="1">
    <citation type="journal article" date="2014" name="Int. J. Syst. Evol. Microbiol.">
        <title>Complete genome sequence of Corynebacterium casei LMG S-19264T (=DSM 44701T), isolated from a smear-ripened cheese.</title>
        <authorList>
            <consortium name="US DOE Joint Genome Institute (JGI-PGF)"/>
            <person name="Walter F."/>
            <person name="Albersmeier A."/>
            <person name="Kalinowski J."/>
            <person name="Ruckert C."/>
        </authorList>
    </citation>
    <scope>NUCLEOTIDE SEQUENCE</scope>
    <source>
        <strain evidence="6">JCM 1480</strain>
    </source>
</reference>